<dbReference type="Proteomes" id="UP000054874">
    <property type="component" value="Unassembled WGS sequence"/>
</dbReference>
<evidence type="ECO:0000313" key="2">
    <source>
        <dbReference type="Proteomes" id="UP000054874"/>
    </source>
</evidence>
<evidence type="ECO:0000313" key="1">
    <source>
        <dbReference type="EMBL" id="KSV58268.1"/>
    </source>
</evidence>
<dbReference type="AlphaFoldDB" id="A0A0V8QCQ0"/>
<gene>
    <name evidence="1" type="ORF">ASU35_13475</name>
</gene>
<dbReference type="STRING" id="290052.ASU35_13475"/>
<dbReference type="RefSeq" id="WP_058353505.1">
    <property type="nucleotide sequence ID" value="NZ_CABMMD010000178.1"/>
</dbReference>
<sequence length="136" mass="15821">MLTITVKGNKRGVQSFEREIKREFPTAEVAAPESYFIADYNGVVEVECNLPAAYYEISKLESKRWLYFSFIVRNAKAVFKKESGEFKFHSQLNNSPQGQRMKPVAMTAFKVDEEDDDTLGEYDDLELWEERQKCKT</sequence>
<comment type="caution">
    <text evidence="1">The sequence shown here is derived from an EMBL/GenBank/DDBJ whole genome shotgun (WGS) entry which is preliminary data.</text>
</comment>
<protein>
    <submittedName>
        <fullName evidence="1">Uncharacterized protein</fullName>
    </submittedName>
</protein>
<keyword evidence="2" id="KW-1185">Reference proteome</keyword>
<reference evidence="1 2" key="1">
    <citation type="submission" date="2015-11" db="EMBL/GenBank/DDBJ databases">
        <title>Butyribacter intestini gen. nov., sp. nov., a butyric acid-producing bacterium of the family Lachnospiraceae isolated from the human faeces.</title>
        <authorList>
            <person name="Zou Y."/>
            <person name="Xue W."/>
            <person name="Luo G."/>
            <person name="Lv M."/>
        </authorList>
    </citation>
    <scope>NUCLEOTIDE SEQUENCE [LARGE SCALE GENOMIC DNA]</scope>
    <source>
        <strain evidence="1 2">ACET-33324</strain>
    </source>
</reference>
<name>A0A0V8QCQ0_9FIRM</name>
<proteinExistence type="predicted"/>
<accession>A0A0V8QCQ0</accession>
<organism evidence="1 2">
    <name type="scientific">Acetivibrio ethanolgignens</name>
    <dbReference type="NCBI Taxonomy" id="290052"/>
    <lineage>
        <taxon>Bacteria</taxon>
        <taxon>Bacillati</taxon>
        <taxon>Bacillota</taxon>
        <taxon>Clostridia</taxon>
        <taxon>Eubacteriales</taxon>
        <taxon>Oscillospiraceae</taxon>
        <taxon>Acetivibrio</taxon>
    </lineage>
</organism>
<dbReference type="EMBL" id="LNAM01000178">
    <property type="protein sequence ID" value="KSV58268.1"/>
    <property type="molecule type" value="Genomic_DNA"/>
</dbReference>